<dbReference type="EMBL" id="BMAO01032210">
    <property type="protein sequence ID" value="GFQ80547.1"/>
    <property type="molecule type" value="Genomic_DNA"/>
</dbReference>
<dbReference type="OrthoDB" id="10558854at2759"/>
<name>A0A8X6FIH2_TRICU</name>
<reference evidence="1" key="1">
    <citation type="submission" date="2020-07" db="EMBL/GenBank/DDBJ databases">
        <title>Multicomponent nature underlies the extraordinary mechanical properties of spider dragline silk.</title>
        <authorList>
            <person name="Kono N."/>
            <person name="Nakamura H."/>
            <person name="Mori M."/>
            <person name="Yoshida Y."/>
            <person name="Ohtoshi R."/>
            <person name="Malay A.D."/>
            <person name="Moran D.A.P."/>
            <person name="Tomita M."/>
            <person name="Numata K."/>
            <person name="Arakawa K."/>
        </authorList>
    </citation>
    <scope>NUCLEOTIDE SEQUENCE</scope>
</reference>
<proteinExistence type="predicted"/>
<dbReference type="Proteomes" id="UP000887116">
    <property type="component" value="Unassembled WGS sequence"/>
</dbReference>
<sequence length="107" mass="12116">MWVESYHSPSKLHNHVRLSSVSKKNRDPSLNTTFCQSVTFHVTLEFHITSPLKTESFGVKSRTRKGNLKSRFTSARRLELVWGTIGSPTSDCIVVTARSMIKILVLI</sequence>
<evidence type="ECO:0000313" key="2">
    <source>
        <dbReference type="Proteomes" id="UP000887116"/>
    </source>
</evidence>
<protein>
    <submittedName>
        <fullName evidence="1">Uncharacterized protein</fullName>
    </submittedName>
</protein>
<evidence type="ECO:0000313" key="1">
    <source>
        <dbReference type="EMBL" id="GFQ80547.1"/>
    </source>
</evidence>
<comment type="caution">
    <text evidence="1">The sequence shown here is derived from an EMBL/GenBank/DDBJ whole genome shotgun (WGS) entry which is preliminary data.</text>
</comment>
<organism evidence="1 2">
    <name type="scientific">Trichonephila clavata</name>
    <name type="common">Joro spider</name>
    <name type="synonym">Nephila clavata</name>
    <dbReference type="NCBI Taxonomy" id="2740835"/>
    <lineage>
        <taxon>Eukaryota</taxon>
        <taxon>Metazoa</taxon>
        <taxon>Ecdysozoa</taxon>
        <taxon>Arthropoda</taxon>
        <taxon>Chelicerata</taxon>
        <taxon>Arachnida</taxon>
        <taxon>Araneae</taxon>
        <taxon>Araneomorphae</taxon>
        <taxon>Entelegynae</taxon>
        <taxon>Araneoidea</taxon>
        <taxon>Nephilidae</taxon>
        <taxon>Trichonephila</taxon>
    </lineage>
</organism>
<accession>A0A8X6FIH2</accession>
<keyword evidence="2" id="KW-1185">Reference proteome</keyword>
<gene>
    <name evidence="1" type="primary">NCL1_04764</name>
    <name evidence="1" type="ORF">TNCT_196661</name>
</gene>
<dbReference type="AlphaFoldDB" id="A0A8X6FIH2"/>